<keyword evidence="12" id="KW-0732">Signal</keyword>
<evidence type="ECO:0000256" key="6">
    <source>
        <dbReference type="ARBA" id="ARBA00023002"/>
    </source>
</evidence>
<evidence type="ECO:0000256" key="9">
    <source>
        <dbReference type="ARBA" id="ARBA00023136"/>
    </source>
</evidence>
<evidence type="ECO:0000256" key="11">
    <source>
        <dbReference type="RuleBase" id="RU000461"/>
    </source>
</evidence>
<dbReference type="GO" id="GO:0016705">
    <property type="term" value="F:oxidoreductase activity, acting on paired donors, with incorporation or reduction of molecular oxygen"/>
    <property type="evidence" value="ECO:0007669"/>
    <property type="project" value="InterPro"/>
</dbReference>
<accession>A0A059DHM1</accession>
<keyword evidence="4 10" id="KW-0349">Heme</keyword>
<dbReference type="PRINTS" id="PR00463">
    <property type="entry name" value="EP450I"/>
</dbReference>
<dbReference type="InterPro" id="IPR001128">
    <property type="entry name" value="Cyt_P450"/>
</dbReference>
<dbReference type="Gramene" id="KCW90278">
    <property type="protein sequence ID" value="KCW90278"/>
    <property type="gene ID" value="EUGRSUZ_A02423"/>
</dbReference>
<evidence type="ECO:0000256" key="8">
    <source>
        <dbReference type="ARBA" id="ARBA00023033"/>
    </source>
</evidence>
<evidence type="ECO:0000256" key="4">
    <source>
        <dbReference type="ARBA" id="ARBA00022617"/>
    </source>
</evidence>
<sequence length="510" mass="57284">MAFSQDYLIPLALCLLSLLLIRALRAKTRTGGRLPPSPRSLPVIGHMHLLAPIPHQALHKISTSLGPLFLIYIGSNPCVVASSPETAQQILKTHESSFLNRPKMANADYLTYGSSDFTFAPYGPYWKFIKKLCMTRLLGGPTLDHLLPVRSEEIGRFLKAMFEKAAKKQAVDVGMELMKLTNNVISRMALSRRCCDDEDEADEVRTLVKEMCELAGKFNLSEAIWFCKNLDVQGFGKRLKDVRERYDEMMERIIREHQEARGKGGERVKDLLDILLEIYEDESSEIRLTRENIKAFIMNVFGAGTDTSSTTIEWALSELINHPDVMEKAKQEIDSVVGRSRVVSELDVPNLPYLQAIVKETLRLHPTGPLVARLSTEDTVICGYDVPANTRILINVWALGRDPTHWENPLQFWPERFIHGEGLDEKGRQLDLRGQNFQLLPFGSGRRTCPGASLALHLIHTVLGAMIQCFDWKVDGYVGMEEAPGLSLPRAHPIVCVPVARIDPLPVPVK</sequence>
<gene>
    <name evidence="13" type="ORF">EUGRSUZ_A02423</name>
</gene>
<dbReference type="InterPro" id="IPR036396">
    <property type="entry name" value="Cyt_P450_sf"/>
</dbReference>
<evidence type="ECO:0000313" key="13">
    <source>
        <dbReference type="EMBL" id="KCW90278.1"/>
    </source>
</evidence>
<evidence type="ECO:0000256" key="3">
    <source>
        <dbReference type="ARBA" id="ARBA00010617"/>
    </source>
</evidence>
<dbReference type="AlphaFoldDB" id="A0A059DHM1"/>
<protein>
    <submittedName>
        <fullName evidence="13">Uncharacterized protein</fullName>
    </submittedName>
</protein>
<evidence type="ECO:0000256" key="7">
    <source>
        <dbReference type="ARBA" id="ARBA00023004"/>
    </source>
</evidence>
<evidence type="ECO:0000256" key="5">
    <source>
        <dbReference type="ARBA" id="ARBA00022723"/>
    </source>
</evidence>
<dbReference type="PROSITE" id="PS00086">
    <property type="entry name" value="CYTOCHROME_P450"/>
    <property type="match status" value="1"/>
</dbReference>
<evidence type="ECO:0000256" key="2">
    <source>
        <dbReference type="ARBA" id="ARBA00004370"/>
    </source>
</evidence>
<dbReference type="FunFam" id="1.10.630.10:FF:000019">
    <property type="entry name" value="Cytochrome P450 family protein"/>
    <property type="match status" value="1"/>
</dbReference>
<dbReference type="InParanoid" id="A0A059DHM1"/>
<dbReference type="STRING" id="71139.A0A059DHM1"/>
<keyword evidence="9" id="KW-0472">Membrane</keyword>
<proteinExistence type="inferred from homology"/>
<dbReference type="SUPFAM" id="SSF48264">
    <property type="entry name" value="Cytochrome P450"/>
    <property type="match status" value="1"/>
</dbReference>
<organism evidence="13">
    <name type="scientific">Eucalyptus grandis</name>
    <name type="common">Flooded gum</name>
    <dbReference type="NCBI Taxonomy" id="71139"/>
    <lineage>
        <taxon>Eukaryota</taxon>
        <taxon>Viridiplantae</taxon>
        <taxon>Streptophyta</taxon>
        <taxon>Embryophyta</taxon>
        <taxon>Tracheophyta</taxon>
        <taxon>Spermatophyta</taxon>
        <taxon>Magnoliopsida</taxon>
        <taxon>eudicotyledons</taxon>
        <taxon>Gunneridae</taxon>
        <taxon>Pentapetalae</taxon>
        <taxon>rosids</taxon>
        <taxon>malvids</taxon>
        <taxon>Myrtales</taxon>
        <taxon>Myrtaceae</taxon>
        <taxon>Myrtoideae</taxon>
        <taxon>Eucalypteae</taxon>
        <taxon>Eucalyptus</taxon>
    </lineage>
</organism>
<feature type="signal peptide" evidence="12">
    <location>
        <begin position="1"/>
        <end position="26"/>
    </location>
</feature>
<feature type="binding site" description="axial binding residue" evidence="10">
    <location>
        <position position="449"/>
    </location>
    <ligand>
        <name>heme</name>
        <dbReference type="ChEBI" id="CHEBI:30413"/>
    </ligand>
    <ligandPart>
        <name>Fe</name>
        <dbReference type="ChEBI" id="CHEBI:18248"/>
    </ligandPart>
</feature>
<keyword evidence="5 10" id="KW-0479">Metal-binding</keyword>
<reference evidence="13" key="1">
    <citation type="submission" date="2013-07" db="EMBL/GenBank/DDBJ databases">
        <title>The genome of Eucalyptus grandis.</title>
        <authorList>
            <person name="Schmutz J."/>
            <person name="Hayes R."/>
            <person name="Myburg A."/>
            <person name="Tuskan G."/>
            <person name="Grattapaglia D."/>
            <person name="Rokhsar D.S."/>
        </authorList>
    </citation>
    <scope>NUCLEOTIDE SEQUENCE</scope>
    <source>
        <tissue evidence="13">Leaf extractions</tissue>
    </source>
</reference>
<evidence type="ECO:0000256" key="10">
    <source>
        <dbReference type="PIRSR" id="PIRSR602401-1"/>
    </source>
</evidence>
<dbReference type="OrthoDB" id="1103324at2759"/>
<dbReference type="FunCoup" id="A0A059DHM1">
    <property type="interactions" value="323"/>
</dbReference>
<dbReference type="PRINTS" id="PR00385">
    <property type="entry name" value="P450"/>
</dbReference>
<dbReference type="PANTHER" id="PTHR47943">
    <property type="entry name" value="CYTOCHROME P450 93A3-LIKE"/>
    <property type="match status" value="1"/>
</dbReference>
<dbReference type="OMA" id="MEEGPGM"/>
<dbReference type="GO" id="GO:0005506">
    <property type="term" value="F:iron ion binding"/>
    <property type="evidence" value="ECO:0007669"/>
    <property type="project" value="InterPro"/>
</dbReference>
<dbReference type="eggNOG" id="KOG0156">
    <property type="taxonomic scope" value="Eukaryota"/>
</dbReference>
<evidence type="ECO:0000256" key="1">
    <source>
        <dbReference type="ARBA" id="ARBA00001971"/>
    </source>
</evidence>
<comment type="cofactor">
    <cofactor evidence="1 10">
        <name>heme</name>
        <dbReference type="ChEBI" id="CHEBI:30413"/>
    </cofactor>
</comment>
<dbReference type="InterPro" id="IPR017972">
    <property type="entry name" value="Cyt_P450_CS"/>
</dbReference>
<evidence type="ECO:0000256" key="12">
    <source>
        <dbReference type="SAM" id="SignalP"/>
    </source>
</evidence>
<keyword evidence="8 11" id="KW-0503">Monooxygenase</keyword>
<dbReference type="GO" id="GO:0004497">
    <property type="term" value="F:monooxygenase activity"/>
    <property type="evidence" value="ECO:0007669"/>
    <property type="project" value="UniProtKB-KW"/>
</dbReference>
<keyword evidence="7 10" id="KW-0408">Iron</keyword>
<keyword evidence="6 11" id="KW-0560">Oxidoreductase</keyword>
<dbReference type="GO" id="GO:0016020">
    <property type="term" value="C:membrane"/>
    <property type="evidence" value="ECO:0007669"/>
    <property type="project" value="UniProtKB-SubCell"/>
</dbReference>
<dbReference type="GO" id="GO:0020037">
    <property type="term" value="F:heme binding"/>
    <property type="evidence" value="ECO:0007669"/>
    <property type="project" value="InterPro"/>
</dbReference>
<dbReference type="PANTHER" id="PTHR47943:SF8">
    <property type="entry name" value="CYTOCHROME P450"/>
    <property type="match status" value="1"/>
</dbReference>
<dbReference type="KEGG" id="egr:104445584"/>
<feature type="chain" id="PRO_5001570325" evidence="12">
    <location>
        <begin position="27"/>
        <end position="510"/>
    </location>
</feature>
<dbReference type="Pfam" id="PF00067">
    <property type="entry name" value="p450"/>
    <property type="match status" value="1"/>
</dbReference>
<dbReference type="EMBL" id="KK198753">
    <property type="protein sequence ID" value="KCW90278.1"/>
    <property type="molecule type" value="Genomic_DNA"/>
</dbReference>
<name>A0A059DHM1_EUCGR</name>
<dbReference type="InterPro" id="IPR002401">
    <property type="entry name" value="Cyt_P450_E_grp-I"/>
</dbReference>
<dbReference type="Gene3D" id="1.10.630.10">
    <property type="entry name" value="Cytochrome P450"/>
    <property type="match status" value="1"/>
</dbReference>
<comment type="subcellular location">
    <subcellularLocation>
        <location evidence="2">Membrane</location>
    </subcellularLocation>
</comment>
<dbReference type="CDD" id="cd20655">
    <property type="entry name" value="CYP93"/>
    <property type="match status" value="1"/>
</dbReference>
<comment type="similarity">
    <text evidence="3 11">Belongs to the cytochrome P450 family.</text>
</comment>